<accession>A0A0P0XN08</accession>
<organism evidence="1 2">
    <name type="scientific">Oryza sativa subsp. japonica</name>
    <name type="common">Rice</name>
    <dbReference type="NCBI Taxonomy" id="39947"/>
    <lineage>
        <taxon>Eukaryota</taxon>
        <taxon>Viridiplantae</taxon>
        <taxon>Streptophyta</taxon>
        <taxon>Embryophyta</taxon>
        <taxon>Tracheophyta</taxon>
        <taxon>Spermatophyta</taxon>
        <taxon>Magnoliopsida</taxon>
        <taxon>Liliopsida</taxon>
        <taxon>Poales</taxon>
        <taxon>Poaceae</taxon>
        <taxon>BOP clade</taxon>
        <taxon>Oryzoideae</taxon>
        <taxon>Oryzeae</taxon>
        <taxon>Oryzinae</taxon>
        <taxon>Oryza</taxon>
        <taxon>Oryza sativa</taxon>
    </lineage>
</organism>
<evidence type="ECO:0000313" key="1">
    <source>
        <dbReference type="EMBL" id="BAT08249.1"/>
    </source>
</evidence>
<reference evidence="1 2" key="3">
    <citation type="journal article" date="2013" name="Rice">
        <title>Improvement of the Oryza sativa Nipponbare reference genome using next generation sequence and optical map data.</title>
        <authorList>
            <person name="Kawahara Y."/>
            <person name="de la Bastide M."/>
            <person name="Hamilton J.P."/>
            <person name="Kanamori H."/>
            <person name="McCombie W.R."/>
            <person name="Ouyang S."/>
            <person name="Schwartz D.C."/>
            <person name="Tanaka T."/>
            <person name="Wu J."/>
            <person name="Zhou S."/>
            <person name="Childs K.L."/>
            <person name="Davidson R.M."/>
            <person name="Lin H."/>
            <person name="Quesada-Ocampo L."/>
            <person name="Vaillancourt B."/>
            <person name="Sakai H."/>
            <person name="Lee S.S."/>
            <person name="Kim J."/>
            <person name="Numa H."/>
            <person name="Itoh T."/>
            <person name="Buell C.R."/>
            <person name="Matsumoto T."/>
        </authorList>
    </citation>
    <scope>NUCLEOTIDE SEQUENCE [LARGE SCALE GENOMIC DNA]</scope>
    <source>
        <strain evidence="2">cv. Nipponbare</strain>
    </source>
</reference>
<dbReference type="Proteomes" id="UP000059680">
    <property type="component" value="Chromosome 9"/>
</dbReference>
<gene>
    <name evidence="1" type="ordered locus">Os09g0436500</name>
    <name evidence="1" type="ORF">OSNPB_090436500</name>
</gene>
<proteinExistence type="predicted"/>
<dbReference type="Gramene" id="Os09t0436500-01">
    <property type="protein sequence ID" value="Os09t0436500-01"/>
    <property type="gene ID" value="Os09g0436500"/>
</dbReference>
<reference evidence="2" key="1">
    <citation type="journal article" date="2005" name="Nature">
        <title>The map-based sequence of the rice genome.</title>
        <authorList>
            <consortium name="International rice genome sequencing project (IRGSP)"/>
            <person name="Matsumoto T."/>
            <person name="Wu J."/>
            <person name="Kanamori H."/>
            <person name="Katayose Y."/>
            <person name="Fujisawa M."/>
            <person name="Namiki N."/>
            <person name="Mizuno H."/>
            <person name="Yamamoto K."/>
            <person name="Antonio B.A."/>
            <person name="Baba T."/>
            <person name="Sakata K."/>
            <person name="Nagamura Y."/>
            <person name="Aoki H."/>
            <person name="Arikawa K."/>
            <person name="Arita K."/>
            <person name="Bito T."/>
            <person name="Chiden Y."/>
            <person name="Fujitsuka N."/>
            <person name="Fukunaka R."/>
            <person name="Hamada M."/>
            <person name="Harada C."/>
            <person name="Hayashi A."/>
            <person name="Hijishita S."/>
            <person name="Honda M."/>
            <person name="Hosokawa S."/>
            <person name="Ichikawa Y."/>
            <person name="Idonuma A."/>
            <person name="Iijima M."/>
            <person name="Ikeda M."/>
            <person name="Ikeno M."/>
            <person name="Ito K."/>
            <person name="Ito S."/>
            <person name="Ito T."/>
            <person name="Ito Y."/>
            <person name="Ito Y."/>
            <person name="Iwabuchi A."/>
            <person name="Kamiya K."/>
            <person name="Karasawa W."/>
            <person name="Kurita K."/>
            <person name="Katagiri S."/>
            <person name="Kikuta A."/>
            <person name="Kobayashi H."/>
            <person name="Kobayashi N."/>
            <person name="Machita K."/>
            <person name="Maehara T."/>
            <person name="Masukawa M."/>
            <person name="Mizubayashi T."/>
            <person name="Mukai Y."/>
            <person name="Nagasaki H."/>
            <person name="Nagata Y."/>
            <person name="Naito S."/>
            <person name="Nakashima M."/>
            <person name="Nakama Y."/>
            <person name="Nakamichi Y."/>
            <person name="Nakamura M."/>
            <person name="Meguro A."/>
            <person name="Negishi M."/>
            <person name="Ohta I."/>
            <person name="Ohta T."/>
            <person name="Okamoto M."/>
            <person name="Ono N."/>
            <person name="Saji S."/>
            <person name="Sakaguchi M."/>
            <person name="Sakai K."/>
            <person name="Shibata M."/>
            <person name="Shimokawa T."/>
            <person name="Song J."/>
            <person name="Takazaki Y."/>
            <person name="Terasawa K."/>
            <person name="Tsugane M."/>
            <person name="Tsuji K."/>
            <person name="Ueda S."/>
            <person name="Waki K."/>
            <person name="Yamagata H."/>
            <person name="Yamamoto M."/>
            <person name="Yamamoto S."/>
            <person name="Yamane H."/>
            <person name="Yoshiki S."/>
            <person name="Yoshihara R."/>
            <person name="Yukawa K."/>
            <person name="Zhong H."/>
            <person name="Yano M."/>
            <person name="Yuan Q."/>
            <person name="Ouyang S."/>
            <person name="Liu J."/>
            <person name="Jones K.M."/>
            <person name="Gansberger K."/>
            <person name="Moffat K."/>
            <person name="Hill J."/>
            <person name="Bera J."/>
            <person name="Fadrosh D."/>
            <person name="Jin S."/>
            <person name="Johri S."/>
            <person name="Kim M."/>
            <person name="Overton L."/>
            <person name="Reardon M."/>
            <person name="Tsitrin T."/>
            <person name="Vuong H."/>
            <person name="Weaver B."/>
            <person name="Ciecko A."/>
            <person name="Tallon L."/>
            <person name="Jackson J."/>
            <person name="Pai G."/>
            <person name="Aken S.V."/>
            <person name="Utterback T."/>
            <person name="Reidmuller S."/>
            <person name="Feldblyum T."/>
            <person name="Hsiao J."/>
            <person name="Zismann V."/>
            <person name="Iobst S."/>
            <person name="de Vazeille A.R."/>
            <person name="Buell C.R."/>
            <person name="Ying K."/>
            <person name="Li Y."/>
            <person name="Lu T."/>
            <person name="Huang Y."/>
            <person name="Zhao Q."/>
            <person name="Feng Q."/>
            <person name="Zhang L."/>
            <person name="Zhu J."/>
            <person name="Weng Q."/>
            <person name="Mu J."/>
            <person name="Lu Y."/>
            <person name="Fan D."/>
            <person name="Liu Y."/>
            <person name="Guan J."/>
            <person name="Zhang Y."/>
            <person name="Yu S."/>
            <person name="Liu X."/>
            <person name="Zhang Y."/>
            <person name="Hong G."/>
            <person name="Han B."/>
            <person name="Choisne N."/>
            <person name="Demange N."/>
            <person name="Orjeda G."/>
            <person name="Samain S."/>
            <person name="Cattolico L."/>
            <person name="Pelletier E."/>
            <person name="Couloux A."/>
            <person name="Segurens B."/>
            <person name="Wincker P."/>
            <person name="D'Hont A."/>
            <person name="Scarpelli C."/>
            <person name="Weissenbach J."/>
            <person name="Salanoubat M."/>
            <person name="Quetier F."/>
            <person name="Yu Y."/>
            <person name="Kim H.R."/>
            <person name="Rambo T."/>
            <person name="Currie J."/>
            <person name="Collura K."/>
            <person name="Luo M."/>
            <person name="Yang T."/>
            <person name="Ammiraju J.S.S."/>
            <person name="Engler F."/>
            <person name="Soderlund C."/>
            <person name="Wing R.A."/>
            <person name="Palmer L.E."/>
            <person name="de la Bastide M."/>
            <person name="Spiegel L."/>
            <person name="Nascimento L."/>
            <person name="Zutavern T."/>
            <person name="O'Shaughnessy A."/>
            <person name="Dike S."/>
            <person name="Dedhia N."/>
            <person name="Preston R."/>
            <person name="Balija V."/>
            <person name="McCombie W.R."/>
            <person name="Chow T."/>
            <person name="Chen H."/>
            <person name="Chung M."/>
            <person name="Chen C."/>
            <person name="Shaw J."/>
            <person name="Wu H."/>
            <person name="Hsiao K."/>
            <person name="Chao Y."/>
            <person name="Chu M."/>
            <person name="Cheng C."/>
            <person name="Hour A."/>
            <person name="Lee P."/>
            <person name="Lin S."/>
            <person name="Lin Y."/>
            <person name="Liou J."/>
            <person name="Liu S."/>
            <person name="Hsing Y."/>
            <person name="Raghuvanshi S."/>
            <person name="Mohanty A."/>
            <person name="Bharti A.K."/>
            <person name="Gaur A."/>
            <person name="Gupta V."/>
            <person name="Kumar D."/>
            <person name="Ravi V."/>
            <person name="Vij S."/>
            <person name="Kapur A."/>
            <person name="Khurana P."/>
            <person name="Khurana P."/>
            <person name="Khurana J.P."/>
            <person name="Tyagi A.K."/>
            <person name="Gaikwad K."/>
            <person name="Singh A."/>
            <person name="Dalal V."/>
            <person name="Srivastava S."/>
            <person name="Dixit A."/>
            <person name="Pal A.K."/>
            <person name="Ghazi I.A."/>
            <person name="Yadav M."/>
            <person name="Pandit A."/>
            <person name="Bhargava A."/>
            <person name="Sureshbabu K."/>
            <person name="Batra K."/>
            <person name="Sharma T.R."/>
            <person name="Mohapatra T."/>
            <person name="Singh N.K."/>
            <person name="Messing J."/>
            <person name="Nelson A.B."/>
            <person name="Fuks G."/>
            <person name="Kavchok S."/>
            <person name="Keizer G."/>
            <person name="Linton E."/>
            <person name="Llaca V."/>
            <person name="Song R."/>
            <person name="Tanyolac B."/>
            <person name="Young S."/>
            <person name="Ho-Il K."/>
            <person name="Hahn J.H."/>
            <person name="Sangsakoo G."/>
            <person name="Vanavichit A."/>
            <person name="de Mattos Luiz.A.T."/>
            <person name="Zimmer P.D."/>
            <person name="Malone G."/>
            <person name="Dellagostin O."/>
            <person name="de Oliveira A.C."/>
            <person name="Bevan M."/>
            <person name="Bancroft I."/>
            <person name="Minx P."/>
            <person name="Cordum H."/>
            <person name="Wilson R."/>
            <person name="Cheng Z."/>
            <person name="Jin W."/>
            <person name="Jiang J."/>
            <person name="Leong S.A."/>
            <person name="Iwama H."/>
            <person name="Gojobori T."/>
            <person name="Itoh T."/>
            <person name="Niimura Y."/>
            <person name="Fujii Y."/>
            <person name="Habara T."/>
            <person name="Sakai H."/>
            <person name="Sato Y."/>
            <person name="Wilson G."/>
            <person name="Kumar K."/>
            <person name="McCouch S."/>
            <person name="Juretic N."/>
            <person name="Hoen D."/>
            <person name="Wright S."/>
            <person name="Bruskiewich R."/>
            <person name="Bureau T."/>
            <person name="Miyao A."/>
            <person name="Hirochika H."/>
            <person name="Nishikawa T."/>
            <person name="Kadowaki K."/>
            <person name="Sugiura M."/>
            <person name="Burr B."/>
            <person name="Sasaki T."/>
        </authorList>
    </citation>
    <scope>NUCLEOTIDE SEQUENCE [LARGE SCALE GENOMIC DNA]</scope>
    <source>
        <strain evidence="2">cv. Nipponbare</strain>
    </source>
</reference>
<evidence type="ECO:0000313" key="2">
    <source>
        <dbReference type="Proteomes" id="UP000059680"/>
    </source>
</evidence>
<dbReference type="AlphaFoldDB" id="A0A0P0XN08"/>
<sequence>MAVSSWLPMVRRLVEQPLSSHQPASPFPPPSTPCRCVGRGAPPLHAQPAAASDRILLTRREPSMDQLKELGWAKRWSSQPYVSCRTTSLQELTRLGIKHVENLVIPSVRNDAVVQYMNDLNAVRGTNQKKTDRGSFWTWLFSLFGCCKKDQELGLPV</sequence>
<dbReference type="EMBL" id="AP014965">
    <property type="protein sequence ID" value="BAT08249.1"/>
    <property type="molecule type" value="Genomic_DNA"/>
</dbReference>
<keyword evidence="2" id="KW-1185">Reference proteome</keyword>
<dbReference type="ExpressionAtlas" id="A0A0P0XN08">
    <property type="expression patterns" value="baseline and differential"/>
</dbReference>
<protein>
    <submittedName>
        <fullName evidence="1">Os09g0436500 protein</fullName>
    </submittedName>
</protein>
<reference evidence="1 2" key="2">
    <citation type="journal article" date="2013" name="Plant Cell Physiol.">
        <title>Rice Annotation Project Database (RAP-DB): an integrative and interactive database for rice genomics.</title>
        <authorList>
            <person name="Sakai H."/>
            <person name="Lee S.S."/>
            <person name="Tanaka T."/>
            <person name="Numa H."/>
            <person name="Kim J."/>
            <person name="Kawahara Y."/>
            <person name="Wakimoto H."/>
            <person name="Yang C.C."/>
            <person name="Iwamoto M."/>
            <person name="Abe T."/>
            <person name="Yamada Y."/>
            <person name="Muto A."/>
            <person name="Inokuchi H."/>
            <person name="Ikemura T."/>
            <person name="Matsumoto T."/>
            <person name="Sasaki T."/>
            <person name="Itoh T."/>
        </authorList>
    </citation>
    <scope>NUCLEOTIDE SEQUENCE [LARGE SCALE GENOMIC DNA]</scope>
    <source>
        <strain evidence="2">cv. Nipponbare</strain>
    </source>
</reference>
<name>A0A0P0XN08_ORYSJ</name>